<proteinExistence type="predicted"/>
<accession>A0A645G1X4</accession>
<organism evidence="1">
    <name type="scientific">bioreactor metagenome</name>
    <dbReference type="NCBI Taxonomy" id="1076179"/>
    <lineage>
        <taxon>unclassified sequences</taxon>
        <taxon>metagenomes</taxon>
        <taxon>ecological metagenomes</taxon>
    </lineage>
</organism>
<sequence length="88" mass="9973">MPDVFCVKIFDDAAVAQHDDPIQQHFDLIQMVGGDEHALVRHEFAREDLQDVLPGKDIDAGKRLIHQIVIRVQGKPQQEIHLRAVPFG</sequence>
<name>A0A645G1X4_9ZZZZ</name>
<dbReference type="EMBL" id="VSSQ01065410">
    <property type="protein sequence ID" value="MPN18134.1"/>
    <property type="molecule type" value="Genomic_DNA"/>
</dbReference>
<comment type="caution">
    <text evidence="1">The sequence shown here is derived from an EMBL/GenBank/DDBJ whole genome shotgun (WGS) entry which is preliminary data.</text>
</comment>
<gene>
    <name evidence="1" type="ORF">SDC9_165492</name>
</gene>
<reference evidence="1" key="1">
    <citation type="submission" date="2019-08" db="EMBL/GenBank/DDBJ databases">
        <authorList>
            <person name="Kucharzyk K."/>
            <person name="Murdoch R.W."/>
            <person name="Higgins S."/>
            <person name="Loffler F."/>
        </authorList>
    </citation>
    <scope>NUCLEOTIDE SEQUENCE</scope>
</reference>
<evidence type="ECO:0000313" key="1">
    <source>
        <dbReference type="EMBL" id="MPN18134.1"/>
    </source>
</evidence>
<dbReference type="AlphaFoldDB" id="A0A645G1X4"/>
<protein>
    <submittedName>
        <fullName evidence="1">Uncharacterized protein</fullName>
    </submittedName>
</protein>